<dbReference type="InterPro" id="IPR000385">
    <property type="entry name" value="MoaA_NifB_PqqE_Fe-S-bd_CS"/>
</dbReference>
<dbReference type="OrthoDB" id="429626at2759"/>
<comment type="pathway">
    <text evidence="3">Cofactor biosynthesis; molybdopterin biosynthesis.</text>
</comment>
<evidence type="ECO:0000256" key="15">
    <source>
        <dbReference type="ARBA" id="ARBA00023239"/>
    </source>
</evidence>
<protein>
    <recommendedName>
        <fullName evidence="18">Radical SAM core domain-containing protein</fullName>
    </recommendedName>
</protein>
<dbReference type="InterPro" id="IPR006638">
    <property type="entry name" value="Elp3/MiaA/NifB-like_rSAM"/>
</dbReference>
<evidence type="ECO:0000256" key="10">
    <source>
        <dbReference type="ARBA" id="ARBA00023004"/>
    </source>
</evidence>
<reference evidence="20" key="1">
    <citation type="journal article" date="2011" name="Nat. Commun.">
        <title>Effector diversification within compartments of the Leptosphaeria maculans genome affected by Repeat-Induced Point mutations.</title>
        <authorList>
            <person name="Rouxel T."/>
            <person name="Grandaubert J."/>
            <person name="Hane J.K."/>
            <person name="Hoede C."/>
            <person name="van de Wouw A.P."/>
            <person name="Couloux A."/>
            <person name="Dominguez V."/>
            <person name="Anthouard V."/>
            <person name="Bally P."/>
            <person name="Bourras S."/>
            <person name="Cozijnsen A.J."/>
            <person name="Ciuffetti L.M."/>
            <person name="Degrave A."/>
            <person name="Dilmaghani A."/>
            <person name="Duret L."/>
            <person name="Fudal I."/>
            <person name="Goodwin S.B."/>
            <person name="Gout L."/>
            <person name="Glaser N."/>
            <person name="Linglin J."/>
            <person name="Kema G.H.J."/>
            <person name="Lapalu N."/>
            <person name="Lawrence C.B."/>
            <person name="May K."/>
            <person name="Meyer M."/>
            <person name="Ollivier B."/>
            <person name="Poulain J."/>
            <person name="Schoch C.L."/>
            <person name="Simon A."/>
            <person name="Spatafora J.W."/>
            <person name="Stachowiak A."/>
            <person name="Turgeon B.G."/>
            <person name="Tyler B.M."/>
            <person name="Vincent D."/>
            <person name="Weissenbach J."/>
            <person name="Amselem J."/>
            <person name="Quesneville H."/>
            <person name="Oliver R.P."/>
            <person name="Wincker P."/>
            <person name="Balesdent M.-H."/>
            <person name="Howlett B.J."/>
        </authorList>
    </citation>
    <scope>NUCLEOTIDE SEQUENCE [LARGE SCALE GENOMIC DNA]</scope>
    <source>
        <strain evidence="20">JN3 / isolate v23.1.3 / race Av1-4-5-6-7-8</strain>
    </source>
</reference>
<dbReference type="InterPro" id="IPR010505">
    <property type="entry name" value="MoaA_twitch"/>
</dbReference>
<dbReference type="Pfam" id="PF06463">
    <property type="entry name" value="Mob_synth_C"/>
    <property type="match status" value="1"/>
</dbReference>
<evidence type="ECO:0000313" key="19">
    <source>
        <dbReference type="EMBL" id="CBX94171.1"/>
    </source>
</evidence>
<evidence type="ECO:0000256" key="8">
    <source>
        <dbReference type="ARBA" id="ARBA00022723"/>
    </source>
</evidence>
<evidence type="ECO:0000259" key="18">
    <source>
        <dbReference type="PROSITE" id="PS51918"/>
    </source>
</evidence>
<keyword evidence="9" id="KW-0547">Nucleotide-binding</keyword>
<dbReference type="SFLD" id="SFLDG01067">
    <property type="entry name" value="SPASM/twitch_domain_containing"/>
    <property type="match status" value="1"/>
</dbReference>
<dbReference type="PROSITE" id="PS01305">
    <property type="entry name" value="MOAA_NIFB_PQQE"/>
    <property type="match status" value="1"/>
</dbReference>
<keyword evidence="6" id="KW-0004">4Fe-4S</keyword>
<evidence type="ECO:0000256" key="16">
    <source>
        <dbReference type="ARBA" id="ARBA00048697"/>
    </source>
</evidence>
<dbReference type="Gene3D" id="3.30.70.640">
    <property type="entry name" value="Molybdopterin cofactor biosynthesis C (MoaC) domain"/>
    <property type="match status" value="1"/>
</dbReference>
<dbReference type="InterPro" id="IPR013483">
    <property type="entry name" value="MoaA"/>
</dbReference>
<dbReference type="EMBL" id="FP929120">
    <property type="protein sequence ID" value="CBX94171.1"/>
    <property type="molecule type" value="Genomic_DNA"/>
</dbReference>
<dbReference type="Pfam" id="PF01967">
    <property type="entry name" value="MoaC"/>
    <property type="match status" value="1"/>
</dbReference>
<dbReference type="Pfam" id="PF04055">
    <property type="entry name" value="Radical_SAM"/>
    <property type="match status" value="1"/>
</dbReference>
<evidence type="ECO:0000256" key="14">
    <source>
        <dbReference type="ARBA" id="ARBA00023150"/>
    </source>
</evidence>
<evidence type="ECO:0000256" key="17">
    <source>
        <dbReference type="SAM" id="MobiDB-lite"/>
    </source>
</evidence>
<dbReference type="GO" id="GO:0046872">
    <property type="term" value="F:metal ion binding"/>
    <property type="evidence" value="ECO:0007669"/>
    <property type="project" value="UniProtKB-KW"/>
</dbReference>
<dbReference type="SMART" id="SM00729">
    <property type="entry name" value="Elp3"/>
    <property type="match status" value="1"/>
</dbReference>
<evidence type="ECO:0000313" key="20">
    <source>
        <dbReference type="Proteomes" id="UP000002668"/>
    </source>
</evidence>
<keyword evidence="13" id="KW-0342">GTP-binding</keyword>
<dbReference type="GO" id="GO:0006777">
    <property type="term" value="P:Mo-molybdopterin cofactor biosynthetic process"/>
    <property type="evidence" value="ECO:0007669"/>
    <property type="project" value="UniProtKB-KW"/>
</dbReference>
<dbReference type="SFLD" id="SFLDS00029">
    <property type="entry name" value="Radical_SAM"/>
    <property type="match status" value="1"/>
</dbReference>
<dbReference type="PROSITE" id="PS51918">
    <property type="entry name" value="RADICAL_SAM"/>
    <property type="match status" value="1"/>
</dbReference>
<organism evidence="20">
    <name type="scientific">Leptosphaeria maculans (strain JN3 / isolate v23.1.3 / race Av1-4-5-6-7-8)</name>
    <name type="common">Blackleg fungus</name>
    <name type="synonym">Phoma lingam</name>
    <dbReference type="NCBI Taxonomy" id="985895"/>
    <lineage>
        <taxon>Eukaryota</taxon>
        <taxon>Fungi</taxon>
        <taxon>Dikarya</taxon>
        <taxon>Ascomycota</taxon>
        <taxon>Pezizomycotina</taxon>
        <taxon>Dothideomycetes</taxon>
        <taxon>Pleosporomycetidae</taxon>
        <taxon>Pleosporales</taxon>
        <taxon>Pleosporineae</taxon>
        <taxon>Leptosphaeriaceae</taxon>
        <taxon>Plenodomus</taxon>
        <taxon>Plenodomus lingam/Leptosphaeria maculans species complex</taxon>
    </lineage>
</organism>
<feature type="region of interest" description="Disordered" evidence="17">
    <location>
        <begin position="1077"/>
        <end position="1101"/>
    </location>
</feature>
<keyword evidence="7" id="KW-0949">S-adenosyl-L-methionine</keyword>
<dbReference type="GO" id="GO:0051539">
    <property type="term" value="F:4 iron, 4 sulfur cluster binding"/>
    <property type="evidence" value="ECO:0007669"/>
    <property type="project" value="UniProtKB-KW"/>
</dbReference>
<dbReference type="VEuPathDB" id="FungiDB:LEMA_P123230.1"/>
<keyword evidence="11" id="KW-0411">Iron-sulfur</keyword>
<evidence type="ECO:0000256" key="9">
    <source>
        <dbReference type="ARBA" id="ARBA00022741"/>
    </source>
</evidence>
<keyword evidence="20" id="KW-1185">Reference proteome</keyword>
<dbReference type="SFLD" id="SFLDG01383">
    <property type="entry name" value="cyclic_pyranopterin_phosphate"/>
    <property type="match status" value="1"/>
</dbReference>
<name>E4ZRZ1_LEPMJ</name>
<evidence type="ECO:0000256" key="1">
    <source>
        <dbReference type="ARBA" id="ARBA00001637"/>
    </source>
</evidence>
<dbReference type="HOGENOM" id="CLU_246144_0_0_1"/>
<dbReference type="Proteomes" id="UP000002668">
    <property type="component" value="Genome"/>
</dbReference>
<dbReference type="SUPFAM" id="SSF102114">
    <property type="entry name" value="Radical SAM enzymes"/>
    <property type="match status" value="1"/>
</dbReference>
<keyword evidence="10" id="KW-0408">Iron</keyword>
<dbReference type="GeneID" id="13285356"/>
<evidence type="ECO:0000256" key="7">
    <source>
        <dbReference type="ARBA" id="ARBA00022691"/>
    </source>
</evidence>
<dbReference type="PANTHER" id="PTHR22960:SF0">
    <property type="entry name" value="MOLYBDENUM COFACTOR BIOSYNTHESIS PROTEIN 1"/>
    <property type="match status" value="1"/>
</dbReference>
<accession>E4ZRZ1</accession>
<dbReference type="STRING" id="985895.E4ZRZ1"/>
<comment type="cofactor">
    <cofactor evidence="2">
        <name>[4Fe-4S] cluster</name>
        <dbReference type="ChEBI" id="CHEBI:49883"/>
    </cofactor>
</comment>
<dbReference type="InParanoid" id="E4ZRZ1"/>
<dbReference type="InterPro" id="IPR036522">
    <property type="entry name" value="MoaC_sf"/>
</dbReference>
<dbReference type="InterPro" id="IPR047594">
    <property type="entry name" value="MoaC_bact/euk"/>
</dbReference>
<dbReference type="eggNOG" id="KOG2876">
    <property type="taxonomic scope" value="Eukaryota"/>
</dbReference>
<dbReference type="NCBIfam" id="TIGR02666">
    <property type="entry name" value="moaA"/>
    <property type="match status" value="1"/>
</dbReference>
<dbReference type="InterPro" id="IPR058240">
    <property type="entry name" value="rSAM_sf"/>
</dbReference>
<evidence type="ECO:0000256" key="12">
    <source>
        <dbReference type="ARBA" id="ARBA00023128"/>
    </source>
</evidence>
<comment type="similarity">
    <text evidence="4">In the C-terminal section; belongs to the MoaC family.</text>
</comment>
<dbReference type="CDD" id="cd01420">
    <property type="entry name" value="MoaC_PE"/>
    <property type="match status" value="1"/>
</dbReference>
<evidence type="ECO:0000256" key="4">
    <source>
        <dbReference type="ARBA" id="ARBA00008484"/>
    </source>
</evidence>
<feature type="region of interest" description="Disordered" evidence="17">
    <location>
        <begin position="1312"/>
        <end position="1396"/>
    </location>
</feature>
<evidence type="ECO:0000256" key="3">
    <source>
        <dbReference type="ARBA" id="ARBA00005046"/>
    </source>
</evidence>
<keyword evidence="12" id="KW-0496">Mitochondrion</keyword>
<proteinExistence type="inferred from homology"/>
<dbReference type="SFLD" id="SFLDG01386">
    <property type="entry name" value="main_SPASM_domain-containing"/>
    <property type="match status" value="1"/>
</dbReference>
<dbReference type="NCBIfam" id="NF006870">
    <property type="entry name" value="PRK09364.1"/>
    <property type="match status" value="1"/>
</dbReference>
<feature type="domain" description="Radical SAM core" evidence="18">
    <location>
        <begin position="172"/>
        <end position="392"/>
    </location>
</feature>
<comment type="similarity">
    <text evidence="5">In the N-terminal section; belongs to the radical SAM superfamily. MoaA family.</text>
</comment>
<dbReference type="InterPro" id="IPR002820">
    <property type="entry name" value="Mopterin_CF_biosynth-C_dom"/>
</dbReference>
<dbReference type="UniPathway" id="UPA00344"/>
<dbReference type="InterPro" id="IPR023045">
    <property type="entry name" value="MoaC"/>
</dbReference>
<feature type="compositionally biased region" description="Polar residues" evidence="17">
    <location>
        <begin position="1091"/>
        <end position="1101"/>
    </location>
</feature>
<dbReference type="OMA" id="NESTWRE"/>
<keyword evidence="8" id="KW-0479">Metal-binding</keyword>
<dbReference type="InterPro" id="IPR013785">
    <property type="entry name" value="Aldolase_TIM"/>
</dbReference>
<dbReference type="InterPro" id="IPR050105">
    <property type="entry name" value="MoCo_biosynth_MoaA/MoaC"/>
</dbReference>
<sequence length="1556" mass="172220">MGKRKMHEMYHVVAVGDDEAMDEFHQFMTAGGHGGMQPHPTFSKRTSLAKPFCKRRPARRSGQSSDQTCHLSVIISPSGKLLALFPWPLRSRPVALQRVAGRGEDISPCSHVSRRRSTAALQSRAIATNAAAAHESRPTTDSPQEILPPTKPVDRKQAIQNAKPFSDFLTDTFNRQHDYLRISVTERCNLRCLYCMPEEGVPLSPNANMLTTPEIFYLSSLFVSQGVTKIRLTGGEPTVRRDIVPLMHQIGSLRSKGLRELALTTNGISLHRKLDAMVEAGLTGINLSLDTLDPFQFQIMTRRKGLDAVMKSIDRILEMNKLGAGVKLKVNCVVMRGLNEREIIPFVELGREKDIEVRFIEYMPFGGNKWSEGKMISFQEMLDIIRVKYPGLAAVPGHKNDTSKTFQIPGFVGKVGFITSMTNDFCSSCNRLRITSDGNLKVCLHGMAEVSLRDLLRQGNNGQPIDQEAFERIRQLEMDRSEGHMRDETPLGWGQREHDLLNLIGKAVKRKEEKHADLNELAKLDNRPMILIDGASASFGLGLPPYKDTHVTGVCSGPRTSPFHTNFKYPNRLTLHVPSAPLAHLYSAMSQTSAVRAFSTSSRLWSEVEKEEDHAVDDGQGESADVVANEAEEPDFLETLNIDGTLGLPIAKAIRHVRKTHKLTGPEYNDYWRLMVEAQLVEGEEKDGANANAARVLTDIETNNGNLSMGKRSSTTKHDRLMDHVQKYADIVSKTQETERITSSRRDALTGLLGEIETPPFTTRLIEDLERKIVDLQSQIGMEKAKYVSVTPTASAKFAFKPNDIESQAEFSRLKRNSREMLIKEHFPDIQIEGVALGFMERVARHFYQAEFQFSKQGPNNSAKDIQSWEELRTEVIQDLRDGLQQTKGVKRCIAQARRRILALMNAAKTSPSPVTDSSEENPAEGLISQSSESPEMPAAVKKELSELEKTIEGYRQQLRVIRTAVSQQAQRVNDVRQQKRDLHARRKAVLRQLEEQELSMQQARFILRPKVLDKVPKLQLRTNLDDILDEALVQTGMPVEAVGADEGSVREGSLHRLGFRDAGEMDNVIETRHASIPGATSSAAPEPGATITSSATPTKPTIQSAIDSISKLSGSSLTTPQSLSFQKNTATILSPPERKPGSALRLQIPTSNTISIDETLTINFSAPVPTLQTQIYEMQKRLRTSYPRIDNLPYEIWKSENKRTLQTWLKILVGRWQTRFDGVREKADAEAVDEQVQAVLDHMVRDHDLSNEAAERMAMHWHEVVTQRGQMDGDAEGALDWEEFDAGGFGFMAVEEDNGEFGAKAVLQEGEGREAVENGGASMPSGKRGDVSSFERITKRLYSTSTRPPREGLTRSSISTSTSESQSPTSTSKPQSQSHQNTTPNPHLPHLTPTGTVHMVSVSSKIPTHRTAIAAGTVVFSNPAPLCLIRSASLKKGDVLAVSRVAGIMAAKKCPDIVPLCHPIALSHVSVEVEMLSATEAGECDEHALPFGGVQIQAQVECQGPTGVEMEALTAVMGAALSVLDMCKAVDKKQRIEGVRVLRKEGGRSGDWVAE</sequence>
<dbReference type="CDD" id="cd21117">
    <property type="entry name" value="Twitch_MoaA"/>
    <property type="match status" value="1"/>
</dbReference>
<feature type="region of interest" description="Disordered" evidence="17">
    <location>
        <begin position="908"/>
        <end position="940"/>
    </location>
</feature>
<dbReference type="GO" id="GO:0061798">
    <property type="term" value="F:GTP 3',8'-cyclase activity"/>
    <property type="evidence" value="ECO:0007669"/>
    <property type="project" value="UniProtKB-EC"/>
</dbReference>
<gene>
    <name evidence="19" type="ORF">LEMA_P123230.1</name>
</gene>
<dbReference type="CDD" id="cd01335">
    <property type="entry name" value="Radical_SAM"/>
    <property type="match status" value="1"/>
</dbReference>
<feature type="compositionally biased region" description="Low complexity" evidence="17">
    <location>
        <begin position="1357"/>
        <end position="1395"/>
    </location>
</feature>
<keyword evidence="14" id="KW-0501">Molybdenum cofactor biosynthesis</keyword>
<dbReference type="Gene3D" id="3.20.20.70">
    <property type="entry name" value="Aldolase class I"/>
    <property type="match status" value="1"/>
</dbReference>
<evidence type="ECO:0000256" key="13">
    <source>
        <dbReference type="ARBA" id="ARBA00023134"/>
    </source>
</evidence>
<dbReference type="NCBIfam" id="TIGR00581">
    <property type="entry name" value="moaC"/>
    <property type="match status" value="1"/>
</dbReference>
<evidence type="ECO:0000256" key="5">
    <source>
        <dbReference type="ARBA" id="ARBA00009862"/>
    </source>
</evidence>
<comment type="catalytic activity">
    <reaction evidence="1">
        <text>(8S)-3',8-cyclo-7,8-dihydroguanosine 5'-triphosphate = cyclic pyranopterin phosphate + diphosphate</text>
        <dbReference type="Rhea" id="RHEA:49580"/>
        <dbReference type="ChEBI" id="CHEBI:33019"/>
        <dbReference type="ChEBI" id="CHEBI:59648"/>
        <dbReference type="ChEBI" id="CHEBI:131766"/>
        <dbReference type="EC" id="4.6.1.17"/>
    </reaction>
</comment>
<dbReference type="SUPFAM" id="SSF55040">
    <property type="entry name" value="Molybdenum cofactor biosynthesis protein C, MoaC"/>
    <property type="match status" value="1"/>
</dbReference>
<feature type="compositionally biased region" description="Polar residues" evidence="17">
    <location>
        <begin position="908"/>
        <end position="917"/>
    </location>
</feature>
<evidence type="ECO:0000256" key="2">
    <source>
        <dbReference type="ARBA" id="ARBA00001966"/>
    </source>
</evidence>
<dbReference type="InterPro" id="IPR040064">
    <property type="entry name" value="MoaA-like"/>
</dbReference>
<dbReference type="PANTHER" id="PTHR22960">
    <property type="entry name" value="MOLYBDOPTERIN COFACTOR SYNTHESIS PROTEIN A"/>
    <property type="match status" value="1"/>
</dbReference>
<evidence type="ECO:0000256" key="11">
    <source>
        <dbReference type="ARBA" id="ARBA00023014"/>
    </source>
</evidence>
<feature type="region of interest" description="Disordered" evidence="17">
    <location>
        <begin position="129"/>
        <end position="150"/>
    </location>
</feature>
<dbReference type="GO" id="GO:0005525">
    <property type="term" value="F:GTP binding"/>
    <property type="evidence" value="ECO:0007669"/>
    <property type="project" value="UniProtKB-KW"/>
</dbReference>
<dbReference type="GO" id="GO:0061799">
    <property type="term" value="F:cyclic pyranopterin monophosphate synthase activity"/>
    <property type="evidence" value="ECO:0007669"/>
    <property type="project" value="UniProtKB-EC"/>
</dbReference>
<keyword evidence="15" id="KW-0456">Lyase</keyword>
<evidence type="ECO:0000256" key="6">
    <source>
        <dbReference type="ARBA" id="ARBA00022485"/>
    </source>
</evidence>
<comment type="catalytic activity">
    <reaction evidence="16">
        <text>GTP + AH2 + S-adenosyl-L-methionine = (8S)-3',8-cyclo-7,8-dihydroguanosine 5'-triphosphate + 5'-deoxyadenosine + L-methionine + A + H(+)</text>
        <dbReference type="Rhea" id="RHEA:49576"/>
        <dbReference type="ChEBI" id="CHEBI:13193"/>
        <dbReference type="ChEBI" id="CHEBI:15378"/>
        <dbReference type="ChEBI" id="CHEBI:17319"/>
        <dbReference type="ChEBI" id="CHEBI:17499"/>
        <dbReference type="ChEBI" id="CHEBI:37565"/>
        <dbReference type="ChEBI" id="CHEBI:57844"/>
        <dbReference type="ChEBI" id="CHEBI:59789"/>
        <dbReference type="ChEBI" id="CHEBI:131766"/>
        <dbReference type="EC" id="4.1.99.22"/>
    </reaction>
</comment>
<dbReference type="InterPro" id="IPR007197">
    <property type="entry name" value="rSAM"/>
</dbReference>